<evidence type="ECO:0000256" key="1">
    <source>
        <dbReference type="ARBA" id="ARBA00022723"/>
    </source>
</evidence>
<dbReference type="PANTHER" id="PTHR43401:SF2">
    <property type="entry name" value="L-THREONINE 3-DEHYDROGENASE"/>
    <property type="match status" value="1"/>
</dbReference>
<evidence type="ECO:0000313" key="8">
    <source>
        <dbReference type="Proteomes" id="UP000318571"/>
    </source>
</evidence>
<dbReference type="Pfam" id="PF00107">
    <property type="entry name" value="ADH_zinc_N"/>
    <property type="match status" value="1"/>
</dbReference>
<organism evidence="7 8">
    <name type="scientific">Tigriopus californicus</name>
    <name type="common">Marine copepod</name>
    <dbReference type="NCBI Taxonomy" id="6832"/>
    <lineage>
        <taxon>Eukaryota</taxon>
        <taxon>Metazoa</taxon>
        <taxon>Ecdysozoa</taxon>
        <taxon>Arthropoda</taxon>
        <taxon>Crustacea</taxon>
        <taxon>Multicrustacea</taxon>
        <taxon>Hexanauplia</taxon>
        <taxon>Copepoda</taxon>
        <taxon>Harpacticoida</taxon>
        <taxon>Harpacticidae</taxon>
        <taxon>Tigriopus</taxon>
    </lineage>
</organism>
<evidence type="ECO:0000259" key="5">
    <source>
        <dbReference type="Pfam" id="PF00107"/>
    </source>
</evidence>
<dbReference type="OMA" id="FVEYSVF"/>
<evidence type="ECO:0000259" key="6">
    <source>
        <dbReference type="Pfam" id="PF08240"/>
    </source>
</evidence>
<dbReference type="PROSITE" id="PS00059">
    <property type="entry name" value="ADH_ZINC"/>
    <property type="match status" value="1"/>
</dbReference>
<dbReference type="Pfam" id="PF08240">
    <property type="entry name" value="ADH_N"/>
    <property type="match status" value="1"/>
</dbReference>
<evidence type="ECO:0008006" key="9">
    <source>
        <dbReference type="Google" id="ProtNLM"/>
    </source>
</evidence>
<dbReference type="Gene3D" id="3.40.50.720">
    <property type="entry name" value="NAD(P)-binding Rossmann-like Domain"/>
    <property type="match status" value="1"/>
</dbReference>
<reference evidence="7 8" key="1">
    <citation type="journal article" date="2018" name="Nat. Ecol. Evol.">
        <title>Genomic signatures of mitonuclear coevolution across populations of Tigriopus californicus.</title>
        <authorList>
            <person name="Barreto F.S."/>
            <person name="Watson E.T."/>
            <person name="Lima T.G."/>
            <person name="Willett C.S."/>
            <person name="Edmands S."/>
            <person name="Li W."/>
            <person name="Burton R.S."/>
        </authorList>
    </citation>
    <scope>NUCLEOTIDE SEQUENCE [LARGE SCALE GENOMIC DNA]</scope>
    <source>
        <strain evidence="7 8">San Diego</strain>
    </source>
</reference>
<comment type="cofactor">
    <cofactor evidence="4">
        <name>Zn(2+)</name>
        <dbReference type="ChEBI" id="CHEBI:29105"/>
    </cofactor>
</comment>
<dbReference type="SUPFAM" id="SSF50129">
    <property type="entry name" value="GroES-like"/>
    <property type="match status" value="1"/>
</dbReference>
<dbReference type="EMBL" id="VCGU01000008">
    <property type="protein sequence ID" value="TRY71951.1"/>
    <property type="molecule type" value="Genomic_DNA"/>
</dbReference>
<evidence type="ECO:0000256" key="4">
    <source>
        <dbReference type="RuleBase" id="RU361277"/>
    </source>
</evidence>
<comment type="caution">
    <text evidence="7">The sequence shown here is derived from an EMBL/GenBank/DDBJ whole genome shotgun (WGS) entry which is preliminary data.</text>
</comment>
<protein>
    <recommendedName>
        <fullName evidence="9">Enoyl reductase (ER) domain-containing protein</fullName>
    </recommendedName>
</protein>
<dbReference type="SUPFAM" id="SSF51735">
    <property type="entry name" value="NAD(P)-binding Rossmann-fold domains"/>
    <property type="match status" value="1"/>
</dbReference>
<evidence type="ECO:0000256" key="3">
    <source>
        <dbReference type="ARBA" id="ARBA00023002"/>
    </source>
</evidence>
<dbReference type="OrthoDB" id="1879366at2759"/>
<evidence type="ECO:0000256" key="2">
    <source>
        <dbReference type="ARBA" id="ARBA00022833"/>
    </source>
</evidence>
<dbReference type="InterPro" id="IPR013149">
    <property type="entry name" value="ADH-like_C"/>
</dbReference>
<feature type="domain" description="Alcohol dehydrogenase-like N-terminal" evidence="6">
    <location>
        <begin position="30"/>
        <end position="155"/>
    </location>
</feature>
<feature type="domain" description="Alcohol dehydrogenase-like C-terminal" evidence="5">
    <location>
        <begin position="194"/>
        <end position="322"/>
    </location>
</feature>
<keyword evidence="2 4" id="KW-0862">Zinc</keyword>
<dbReference type="InterPro" id="IPR013154">
    <property type="entry name" value="ADH-like_N"/>
</dbReference>
<gene>
    <name evidence="7" type="ORF">TCAL_03938</name>
</gene>
<dbReference type="STRING" id="6832.A0A553P2P4"/>
<comment type="similarity">
    <text evidence="4">Belongs to the zinc-containing alcohol dehydrogenase family.</text>
</comment>
<dbReference type="Proteomes" id="UP000318571">
    <property type="component" value="Chromosome 7"/>
</dbReference>
<dbReference type="AlphaFoldDB" id="A0A553P2P4"/>
<keyword evidence="1 4" id="KW-0479">Metal-binding</keyword>
<dbReference type="GO" id="GO:0016491">
    <property type="term" value="F:oxidoreductase activity"/>
    <property type="evidence" value="ECO:0007669"/>
    <property type="project" value="UniProtKB-KW"/>
</dbReference>
<proteinExistence type="inferred from homology"/>
<dbReference type="InterPro" id="IPR011032">
    <property type="entry name" value="GroES-like_sf"/>
</dbReference>
<dbReference type="InterPro" id="IPR002328">
    <property type="entry name" value="ADH_Zn_CS"/>
</dbReference>
<keyword evidence="3" id="KW-0560">Oxidoreductase</keyword>
<dbReference type="GO" id="GO:0008270">
    <property type="term" value="F:zinc ion binding"/>
    <property type="evidence" value="ECO:0007669"/>
    <property type="project" value="InterPro"/>
</dbReference>
<evidence type="ECO:0000313" key="7">
    <source>
        <dbReference type="EMBL" id="TRY71951.1"/>
    </source>
</evidence>
<keyword evidence="8" id="KW-1185">Reference proteome</keyword>
<dbReference type="Gene3D" id="3.90.180.10">
    <property type="entry name" value="Medium-chain alcohol dehydrogenases, catalytic domain"/>
    <property type="match status" value="1"/>
</dbReference>
<dbReference type="InterPro" id="IPR036291">
    <property type="entry name" value="NAD(P)-bd_dom_sf"/>
</dbReference>
<name>A0A553P2P4_TIGCA</name>
<accession>A0A553P2P4</accession>
<dbReference type="InterPro" id="IPR050129">
    <property type="entry name" value="Zn_alcohol_dh"/>
</dbReference>
<sequence>MADLPSTMTAVVVRGKEDYRLEQVPVPQPGPKEVLVKVLAVGICAGDAKTFDGATRFWGDGKDIPCYVEPPVIPGHEFSGEVVALGEGAAIHHGVEIGDLTVSEQIVPCHDCRYCQRGQYQMCIPHDVYGFHQVTQGAMTQYLLYPAKALVHKVPKTVDPFHACFVEPLACSLHAVELGNIQFNDIVVVSGCGPLGLGMVAGARQKSPKCLIALDMQDWKLEVAKKCGADIVLNPSKVDLQQEIKTLSEGFGCDVYIEATGHPSSVVQGLNCIARMGRFVEFSVFGKEVSADWSIISDTKELTIVGGHLGPNCWPKAIAMIAENTLPMDEIITHRFKMINFLEGIKMVLKGTDSIKIMLIPEN</sequence>
<dbReference type="PANTHER" id="PTHR43401">
    <property type="entry name" value="L-THREONINE 3-DEHYDROGENASE"/>
    <property type="match status" value="1"/>
</dbReference>